<feature type="transmembrane region" description="Helical" evidence="4">
    <location>
        <begin position="6"/>
        <end position="26"/>
    </location>
</feature>
<dbReference type="PROSITE" id="PS50002">
    <property type="entry name" value="SH3"/>
    <property type="match status" value="1"/>
</dbReference>
<dbReference type="AlphaFoldDB" id="A0A1Y2FJ92"/>
<dbReference type="OrthoDB" id="5340910at2759"/>
<name>A0A1Y2FJ92_9FUNG</name>
<keyword evidence="1 2" id="KW-0728">SH3 domain</keyword>
<feature type="compositionally biased region" description="Polar residues" evidence="3">
    <location>
        <begin position="180"/>
        <end position="192"/>
    </location>
</feature>
<feature type="region of interest" description="Disordered" evidence="3">
    <location>
        <begin position="41"/>
        <end position="64"/>
    </location>
</feature>
<keyword evidence="4" id="KW-0472">Membrane</keyword>
<feature type="domain" description="SH3" evidence="5">
    <location>
        <begin position="89"/>
        <end position="150"/>
    </location>
</feature>
<sequence length="228" mass="25981">MGNALMVLVFLIPLLVIVGYCSYWVATHGRKMTLPEEVTKGIKSDTPFPSPRSSNNNSKADTYNNQISNPNSSIININETQYIPSDFVPNESTYVVRREFVPKSVDELPIKRKQILTVKEIYEDGWCMAISISTGEMGVVPYQCLIKYNDLLKLKRKLKKKQKQQRSRGLSNSNSSRDNQYFQPCTTPQLIFNDNTDNNTNDNNNDNNKNNNDKNTDKDNSSNNNDLN</sequence>
<dbReference type="Gene3D" id="2.30.30.40">
    <property type="entry name" value="SH3 Domains"/>
    <property type="match status" value="1"/>
</dbReference>
<feature type="compositionally biased region" description="Low complexity" evidence="3">
    <location>
        <begin position="53"/>
        <end position="64"/>
    </location>
</feature>
<dbReference type="InterPro" id="IPR001452">
    <property type="entry name" value="SH3_domain"/>
</dbReference>
<keyword evidence="4" id="KW-1133">Transmembrane helix</keyword>
<dbReference type="InterPro" id="IPR036028">
    <property type="entry name" value="SH3-like_dom_sf"/>
</dbReference>
<dbReference type="Proteomes" id="UP000193920">
    <property type="component" value="Unassembled WGS sequence"/>
</dbReference>
<reference evidence="6 7" key="1">
    <citation type="submission" date="2016-08" db="EMBL/GenBank/DDBJ databases">
        <title>A Parts List for Fungal Cellulosomes Revealed by Comparative Genomics.</title>
        <authorList>
            <consortium name="DOE Joint Genome Institute"/>
            <person name="Haitjema C.H."/>
            <person name="Gilmore S.P."/>
            <person name="Henske J.K."/>
            <person name="Solomon K.V."/>
            <person name="De Groot R."/>
            <person name="Kuo A."/>
            <person name="Mondo S.J."/>
            <person name="Salamov A.A."/>
            <person name="Labutti K."/>
            <person name="Zhao Z."/>
            <person name="Chiniquy J."/>
            <person name="Barry K."/>
            <person name="Brewer H.M."/>
            <person name="Purvine S.O."/>
            <person name="Wright A.T."/>
            <person name="Boxma B."/>
            <person name="Van Alen T."/>
            <person name="Hackstein J.H."/>
            <person name="Baker S.E."/>
            <person name="Grigoriev I.V."/>
            <person name="O'Malley M.A."/>
        </authorList>
    </citation>
    <scope>NUCLEOTIDE SEQUENCE [LARGE SCALE GENOMIC DNA]</scope>
    <source>
        <strain evidence="6 7">G1</strain>
    </source>
</reference>
<evidence type="ECO:0000256" key="2">
    <source>
        <dbReference type="PROSITE-ProRule" id="PRU00192"/>
    </source>
</evidence>
<organism evidence="6 7">
    <name type="scientific">Neocallimastix californiae</name>
    <dbReference type="NCBI Taxonomy" id="1754190"/>
    <lineage>
        <taxon>Eukaryota</taxon>
        <taxon>Fungi</taxon>
        <taxon>Fungi incertae sedis</taxon>
        <taxon>Chytridiomycota</taxon>
        <taxon>Chytridiomycota incertae sedis</taxon>
        <taxon>Neocallimastigomycetes</taxon>
        <taxon>Neocallimastigales</taxon>
        <taxon>Neocallimastigaceae</taxon>
        <taxon>Neocallimastix</taxon>
    </lineage>
</organism>
<dbReference type="SMART" id="SM00326">
    <property type="entry name" value="SH3"/>
    <property type="match status" value="1"/>
</dbReference>
<gene>
    <name evidence="6" type="ORF">LY90DRAFT_697243</name>
</gene>
<accession>A0A1Y2FJ92</accession>
<evidence type="ECO:0000259" key="5">
    <source>
        <dbReference type="PROSITE" id="PS50002"/>
    </source>
</evidence>
<dbReference type="EMBL" id="MCOG01000006">
    <property type="protein sequence ID" value="ORY84003.1"/>
    <property type="molecule type" value="Genomic_DNA"/>
</dbReference>
<feature type="compositionally biased region" description="Low complexity" evidence="3">
    <location>
        <begin position="167"/>
        <end position="179"/>
    </location>
</feature>
<keyword evidence="7" id="KW-1185">Reference proteome</keyword>
<evidence type="ECO:0000256" key="3">
    <source>
        <dbReference type="SAM" id="MobiDB-lite"/>
    </source>
</evidence>
<evidence type="ECO:0000256" key="1">
    <source>
        <dbReference type="ARBA" id="ARBA00022443"/>
    </source>
</evidence>
<evidence type="ECO:0000256" key="4">
    <source>
        <dbReference type="SAM" id="Phobius"/>
    </source>
</evidence>
<feature type="compositionally biased region" description="Low complexity" evidence="3">
    <location>
        <begin position="193"/>
        <end position="210"/>
    </location>
</feature>
<proteinExistence type="predicted"/>
<feature type="region of interest" description="Disordered" evidence="3">
    <location>
        <begin position="159"/>
        <end position="228"/>
    </location>
</feature>
<keyword evidence="4" id="KW-0812">Transmembrane</keyword>
<comment type="caution">
    <text evidence="6">The sequence shown here is derived from an EMBL/GenBank/DDBJ whole genome shotgun (WGS) entry which is preliminary data.</text>
</comment>
<protein>
    <recommendedName>
        <fullName evidence="5">SH3 domain-containing protein</fullName>
    </recommendedName>
</protein>
<feature type="compositionally biased region" description="Basic and acidic residues" evidence="3">
    <location>
        <begin position="211"/>
        <end position="220"/>
    </location>
</feature>
<dbReference type="Pfam" id="PF00018">
    <property type="entry name" value="SH3_1"/>
    <property type="match status" value="1"/>
</dbReference>
<evidence type="ECO:0000313" key="6">
    <source>
        <dbReference type="EMBL" id="ORY84003.1"/>
    </source>
</evidence>
<dbReference type="SUPFAM" id="SSF50044">
    <property type="entry name" value="SH3-domain"/>
    <property type="match status" value="1"/>
</dbReference>
<evidence type="ECO:0000313" key="7">
    <source>
        <dbReference type="Proteomes" id="UP000193920"/>
    </source>
</evidence>